<dbReference type="OrthoDB" id="2240714at2"/>
<organism evidence="2 3">
    <name type="scientific">Peribacillus muralis</name>
    <dbReference type="NCBI Taxonomy" id="264697"/>
    <lineage>
        <taxon>Bacteria</taxon>
        <taxon>Bacillati</taxon>
        <taxon>Bacillota</taxon>
        <taxon>Bacilli</taxon>
        <taxon>Bacillales</taxon>
        <taxon>Bacillaceae</taxon>
        <taxon>Peribacillus</taxon>
    </lineage>
</organism>
<accession>A0A1B3XMW0</accession>
<dbReference type="STRING" id="264697.ABE28_009245"/>
<feature type="domain" description="Peptidase S74" evidence="1">
    <location>
        <begin position="214"/>
        <end position="323"/>
    </location>
</feature>
<gene>
    <name evidence="2" type="ORF">ABE28_009245</name>
</gene>
<dbReference type="AlphaFoldDB" id="A0A1B3XMW0"/>
<sequence length="326" mass="36570">MKLMKMSGVNIEENTAVYTAFIDSYDGALRARITEKRVNGSKKNTQESWLTFTDKTVTSQREVHSGSVDYKDARFIDFFADETLNGDVAGLGMHIYSGQNTLIEAAYNMDIKTGSGQYLTINSGGGAAIESTNNILSLRRTSAYTATSGTILTFQSSDKNWQGAVGIWNSERNMHLVMYFGDYIMLRSRVEVRSMDVNGDNYRAMRASAFNTSSSRIYKTNIKNLTFDALKQVNQLKVVEYDLKADLAEGIFTNRQVGFISEENMMIATTDMSAINIYKVTSLNTAAIQILDSKVDTHTDRINLLEIENQYLKQKIKQLEDRLDAA</sequence>
<dbReference type="Pfam" id="PF13884">
    <property type="entry name" value="Peptidase_S74"/>
    <property type="match status" value="1"/>
</dbReference>
<dbReference type="RefSeq" id="WP_064466345.1">
    <property type="nucleotide sequence ID" value="NZ_CP017080.1"/>
</dbReference>
<dbReference type="PROSITE" id="PS51688">
    <property type="entry name" value="ICA"/>
    <property type="match status" value="1"/>
</dbReference>
<proteinExistence type="predicted"/>
<dbReference type="Proteomes" id="UP000077926">
    <property type="component" value="Chromosome"/>
</dbReference>
<name>A0A1B3XMW0_9BACI</name>
<dbReference type="InterPro" id="IPR030392">
    <property type="entry name" value="S74_ICA"/>
</dbReference>
<evidence type="ECO:0000313" key="3">
    <source>
        <dbReference type="Proteomes" id="UP000077926"/>
    </source>
</evidence>
<dbReference type="EMBL" id="CP017080">
    <property type="protein sequence ID" value="AOH54533.1"/>
    <property type="molecule type" value="Genomic_DNA"/>
</dbReference>
<evidence type="ECO:0000259" key="1">
    <source>
        <dbReference type="PROSITE" id="PS51688"/>
    </source>
</evidence>
<dbReference type="KEGG" id="bmur:ABE28_009245"/>
<keyword evidence="3" id="KW-1185">Reference proteome</keyword>
<reference evidence="2 3" key="1">
    <citation type="submission" date="2016-08" db="EMBL/GenBank/DDBJ databases">
        <title>Complete genome sequence of Bacillus muralis G25-68, a strain with toxicity to nematodes.</title>
        <authorList>
            <person name="Zheng Z."/>
        </authorList>
    </citation>
    <scope>NUCLEOTIDE SEQUENCE [LARGE SCALE GENOMIC DNA]</scope>
    <source>
        <strain evidence="2 3">G25-68</strain>
    </source>
</reference>
<protein>
    <recommendedName>
        <fullName evidence="1">Peptidase S74 domain-containing protein</fullName>
    </recommendedName>
</protein>
<evidence type="ECO:0000313" key="2">
    <source>
        <dbReference type="EMBL" id="AOH54533.1"/>
    </source>
</evidence>